<organism evidence="3 4">
    <name type="scientific">Rheinheimera tilapiae</name>
    <dbReference type="NCBI Taxonomy" id="875043"/>
    <lineage>
        <taxon>Bacteria</taxon>
        <taxon>Pseudomonadati</taxon>
        <taxon>Pseudomonadota</taxon>
        <taxon>Gammaproteobacteria</taxon>
        <taxon>Chromatiales</taxon>
        <taxon>Chromatiaceae</taxon>
        <taxon>Rheinheimera</taxon>
    </lineage>
</organism>
<dbReference type="Proteomes" id="UP001589813">
    <property type="component" value="Unassembled WGS sequence"/>
</dbReference>
<proteinExistence type="predicted"/>
<evidence type="ECO:0000313" key="4">
    <source>
        <dbReference type="Proteomes" id="UP001589813"/>
    </source>
</evidence>
<dbReference type="Gene3D" id="1.10.132.90">
    <property type="match status" value="1"/>
</dbReference>
<sequence>MSIQPTVSTAASRYQANSNPVEDTAKKTSASELSEANKRQLNQTILDNQLSLSLQSDDKAMNLLYRAISDAVEKRLAAQSPAGQNQDSSTEATAETGLNKTYNNEDTSPQATADRIVGFATNFYQAFREQNPELNDEDGLEQFMQEIGKGIDQGFADARDILTGLKKLEGKVATDIDETYSLIQQGLQEFKERTLKQKTDDIAG</sequence>
<gene>
    <name evidence="3" type="ORF">ACFFJP_21060</name>
</gene>
<dbReference type="InterPro" id="IPR041651">
    <property type="entry name" value="DUF5610"/>
</dbReference>
<dbReference type="RefSeq" id="WP_377249035.1">
    <property type="nucleotide sequence ID" value="NZ_JBHLXP010000011.1"/>
</dbReference>
<dbReference type="EMBL" id="JBHLXP010000011">
    <property type="protein sequence ID" value="MFC0050781.1"/>
    <property type="molecule type" value="Genomic_DNA"/>
</dbReference>
<evidence type="ECO:0000313" key="3">
    <source>
        <dbReference type="EMBL" id="MFC0050781.1"/>
    </source>
</evidence>
<name>A0ABV6BIT3_9GAMM</name>
<evidence type="ECO:0000256" key="1">
    <source>
        <dbReference type="SAM" id="MobiDB-lite"/>
    </source>
</evidence>
<dbReference type="Pfam" id="PF18433">
    <property type="entry name" value="DUF5610"/>
    <property type="match status" value="1"/>
</dbReference>
<comment type="caution">
    <text evidence="3">The sequence shown here is derived from an EMBL/GenBank/DDBJ whole genome shotgun (WGS) entry which is preliminary data.</text>
</comment>
<accession>A0ABV6BIT3</accession>
<reference evidence="3 4" key="1">
    <citation type="submission" date="2024-09" db="EMBL/GenBank/DDBJ databases">
        <authorList>
            <person name="Sun Q."/>
            <person name="Mori K."/>
        </authorList>
    </citation>
    <scope>NUCLEOTIDE SEQUENCE [LARGE SCALE GENOMIC DNA]</scope>
    <source>
        <strain evidence="3 4">KCTC 23315</strain>
    </source>
</reference>
<feature type="domain" description="DUF5610" evidence="2">
    <location>
        <begin position="59"/>
        <end position="190"/>
    </location>
</feature>
<keyword evidence="4" id="KW-1185">Reference proteome</keyword>
<protein>
    <submittedName>
        <fullName evidence="3">DUF5610 domain-containing protein</fullName>
    </submittedName>
</protein>
<evidence type="ECO:0000259" key="2">
    <source>
        <dbReference type="Pfam" id="PF18433"/>
    </source>
</evidence>
<feature type="region of interest" description="Disordered" evidence="1">
    <location>
        <begin position="1"/>
        <end position="36"/>
    </location>
</feature>